<reference evidence="9 10" key="1">
    <citation type="journal article" date="2010" name="Stand. Genomic Sci.">
        <title>Complete genome sequence of Archaeoglobus profundus type strain (AV18).</title>
        <authorList>
            <person name="von Jan M."/>
            <person name="Lapidus A."/>
            <person name="Del Rio T.G."/>
            <person name="Copeland A."/>
            <person name="Tice H."/>
            <person name="Cheng J.F."/>
            <person name="Lucas S."/>
            <person name="Chen F."/>
            <person name="Nolan M."/>
            <person name="Goodwin L."/>
            <person name="Han C."/>
            <person name="Pitluck S."/>
            <person name="Liolios K."/>
            <person name="Ivanova N."/>
            <person name="Mavromatis K."/>
            <person name="Ovchinnikova G."/>
            <person name="Chertkov O."/>
            <person name="Pati A."/>
            <person name="Chen A."/>
            <person name="Palaniappan K."/>
            <person name="Land M."/>
            <person name="Hauser L."/>
            <person name="Chang Y.J."/>
            <person name="Jeffries C.D."/>
            <person name="Saunders E."/>
            <person name="Brettin T."/>
            <person name="Detter J.C."/>
            <person name="Chain P."/>
            <person name="Eichinger K."/>
            <person name="Huber H."/>
            <person name="Spring S."/>
            <person name="Rohde M."/>
            <person name="Goker M."/>
            <person name="Wirth R."/>
            <person name="Woyke T."/>
            <person name="Bristow J."/>
            <person name="Eisen J.A."/>
            <person name="Markowitz V."/>
            <person name="Hugenholtz P."/>
            <person name="Kyrpides N.C."/>
            <person name="Klenk H.P."/>
        </authorList>
    </citation>
    <scope>NUCLEOTIDE SEQUENCE [LARGE SCALE GENOMIC DNA]</scope>
    <source>
        <strain evidence="10">DSM 5631 / JCM 9629 / NBRC 100127 / Av18</strain>
    </source>
</reference>
<gene>
    <name evidence="9" type="ordered locus">Arcpr_0297</name>
</gene>
<keyword evidence="7 8" id="KW-0472">Membrane</keyword>
<name>D2RGE2_ARCPA</name>
<feature type="transmembrane region" description="Helical" evidence="8">
    <location>
        <begin position="47"/>
        <end position="67"/>
    </location>
</feature>
<evidence type="ECO:0000256" key="5">
    <source>
        <dbReference type="ARBA" id="ARBA00022692"/>
    </source>
</evidence>
<keyword evidence="10" id="KW-1185">Reference proteome</keyword>
<feature type="transmembrane region" description="Helical" evidence="8">
    <location>
        <begin position="281"/>
        <end position="301"/>
    </location>
</feature>
<keyword evidence="4" id="KW-1003">Cell membrane</keyword>
<evidence type="ECO:0000256" key="4">
    <source>
        <dbReference type="ARBA" id="ARBA00022475"/>
    </source>
</evidence>
<comment type="subcellular location">
    <subcellularLocation>
        <location evidence="1">Cell membrane</location>
        <topology evidence="1">Multi-pass membrane protein</topology>
    </subcellularLocation>
</comment>
<feature type="transmembrane region" description="Helical" evidence="8">
    <location>
        <begin position="79"/>
        <end position="99"/>
    </location>
</feature>
<dbReference type="CDD" id="cd06550">
    <property type="entry name" value="TM_ABC_iron-siderophores_like"/>
    <property type="match status" value="1"/>
</dbReference>
<dbReference type="PANTHER" id="PTHR30472:SF25">
    <property type="entry name" value="ABC TRANSPORTER PERMEASE PROTEIN MJ0876-RELATED"/>
    <property type="match status" value="1"/>
</dbReference>
<keyword evidence="5 8" id="KW-0812">Transmembrane</keyword>
<keyword evidence="3" id="KW-0813">Transport</keyword>
<dbReference type="Gene3D" id="1.10.3470.10">
    <property type="entry name" value="ABC transporter involved in vitamin B12 uptake, BtuC"/>
    <property type="match status" value="1"/>
</dbReference>
<dbReference type="SUPFAM" id="SSF81345">
    <property type="entry name" value="ABC transporter involved in vitamin B12 uptake, BtuC"/>
    <property type="match status" value="1"/>
</dbReference>
<evidence type="ECO:0000256" key="3">
    <source>
        <dbReference type="ARBA" id="ARBA00022448"/>
    </source>
</evidence>
<dbReference type="PaxDb" id="572546-Arcpr_0297"/>
<dbReference type="FunFam" id="1.10.3470.10:FF:000001">
    <property type="entry name" value="Vitamin B12 ABC transporter permease BtuC"/>
    <property type="match status" value="1"/>
</dbReference>
<organism evidence="9 10">
    <name type="scientific">Archaeoglobus profundus (strain DSM 5631 / JCM 9629 / NBRC 100127 / Av18)</name>
    <dbReference type="NCBI Taxonomy" id="572546"/>
    <lineage>
        <taxon>Archaea</taxon>
        <taxon>Methanobacteriati</taxon>
        <taxon>Methanobacteriota</taxon>
        <taxon>Archaeoglobi</taxon>
        <taxon>Archaeoglobales</taxon>
        <taxon>Archaeoglobaceae</taxon>
        <taxon>Archaeoglobus</taxon>
    </lineage>
</organism>
<evidence type="ECO:0000256" key="7">
    <source>
        <dbReference type="ARBA" id="ARBA00023136"/>
    </source>
</evidence>
<dbReference type="InterPro" id="IPR000522">
    <property type="entry name" value="ABC_transptr_permease_BtuC"/>
</dbReference>
<dbReference type="GeneID" id="8738950"/>
<dbReference type="PANTHER" id="PTHR30472">
    <property type="entry name" value="FERRIC ENTEROBACTIN TRANSPORT SYSTEM PERMEASE PROTEIN"/>
    <property type="match status" value="1"/>
</dbReference>
<evidence type="ECO:0000256" key="6">
    <source>
        <dbReference type="ARBA" id="ARBA00022989"/>
    </source>
</evidence>
<evidence type="ECO:0000313" key="10">
    <source>
        <dbReference type="Proteomes" id="UP000001901"/>
    </source>
</evidence>
<dbReference type="STRING" id="572546.Arcpr_0297"/>
<evidence type="ECO:0000313" key="9">
    <source>
        <dbReference type="EMBL" id="ADB57367.1"/>
    </source>
</evidence>
<dbReference type="eggNOG" id="arCOG01007">
    <property type="taxonomic scope" value="Archaea"/>
</dbReference>
<dbReference type="GO" id="GO:0022857">
    <property type="term" value="F:transmembrane transporter activity"/>
    <property type="evidence" value="ECO:0007669"/>
    <property type="project" value="InterPro"/>
</dbReference>
<dbReference type="AlphaFoldDB" id="D2RGE2"/>
<dbReference type="HOGENOM" id="CLU_013016_0_1_2"/>
<comment type="similarity">
    <text evidence="2">Belongs to the binding-protein-dependent transport system permease family. FecCD subfamily.</text>
</comment>
<feature type="transmembrane region" description="Helical" evidence="8">
    <location>
        <begin position="105"/>
        <end position="122"/>
    </location>
</feature>
<feature type="transmembrane region" description="Helical" evidence="8">
    <location>
        <begin position="134"/>
        <end position="152"/>
    </location>
</feature>
<dbReference type="KEGG" id="apo:Arcpr_0297"/>
<accession>D2RGE2</accession>
<feature type="transmembrane region" description="Helical" evidence="8">
    <location>
        <begin position="219"/>
        <end position="245"/>
    </location>
</feature>
<dbReference type="InterPro" id="IPR037294">
    <property type="entry name" value="ABC_BtuC-like"/>
</dbReference>
<evidence type="ECO:0000256" key="1">
    <source>
        <dbReference type="ARBA" id="ARBA00004651"/>
    </source>
</evidence>
<sequence>MLRKLIFLAFLTIFTALIAPCIGSVVYSPVVAFEKNIDSWIFVNIRIPRVLMGLVVGSSLAVAGVVMQCIFKNPLAEPYILGVSTGAGLGALLGFVLGLFYLTPALAFVSATLTVALVYNLARIRGFFTTESLLLAGIAVNFFLYALEWLILVKTNAHMILGWLVGYLGNVEWCDVRVASLAIIPCFCSFMFSKHLNALLLGEEQAFYLGIDVKRVLKILIALATLATSTTVAFVGIIGFVGLMIPHIARGFVGEDNRFLIPASALIGATFLAWTDALARILNVPVGIITMLCGGPFFIYVMKRYAKRL</sequence>
<dbReference type="GO" id="GO:0005886">
    <property type="term" value="C:plasma membrane"/>
    <property type="evidence" value="ECO:0007669"/>
    <property type="project" value="UniProtKB-SubCell"/>
</dbReference>
<dbReference type="Proteomes" id="UP000001901">
    <property type="component" value="Chromosome"/>
</dbReference>
<protein>
    <submittedName>
        <fullName evidence="9">Transport system permease protein</fullName>
    </submittedName>
</protein>
<keyword evidence="6 8" id="KW-1133">Transmembrane helix</keyword>
<dbReference type="RefSeq" id="WP_012939703.1">
    <property type="nucleotide sequence ID" value="NC_013741.1"/>
</dbReference>
<evidence type="ECO:0000256" key="2">
    <source>
        <dbReference type="ARBA" id="ARBA00007935"/>
    </source>
</evidence>
<dbReference type="OrthoDB" id="57034at2157"/>
<evidence type="ECO:0000256" key="8">
    <source>
        <dbReference type="SAM" id="Phobius"/>
    </source>
</evidence>
<proteinExistence type="inferred from homology"/>
<dbReference type="Pfam" id="PF01032">
    <property type="entry name" value="FecCD"/>
    <property type="match status" value="1"/>
</dbReference>
<dbReference type="EMBL" id="CP001857">
    <property type="protein sequence ID" value="ADB57367.1"/>
    <property type="molecule type" value="Genomic_DNA"/>
</dbReference>